<evidence type="ECO:0000313" key="1">
    <source>
        <dbReference type="EMBL" id="BBH09861.1"/>
    </source>
</evidence>
<accession>A0A4Y1RZS5</accession>
<sequence length="78" mass="8728">MWMGPQRAKKGFYQSLICICSVIRETASEPPSGTSGSKPWPPQDLLTRTVIGCGTRRGKLYYLDLTEDSSTRLSQTHH</sequence>
<feature type="non-terminal residue" evidence="1">
    <location>
        <position position="78"/>
    </location>
</feature>
<proteinExistence type="predicted"/>
<protein>
    <submittedName>
        <fullName evidence="1">Uncharacterized protein</fullName>
    </submittedName>
</protein>
<dbReference type="AlphaFoldDB" id="A0A4Y1RZS5"/>
<reference evidence="1" key="1">
    <citation type="journal article" date="2019" name="Science">
        <title>Mutation of a bHLH transcription factor allowed almond domestication.</title>
        <authorList>
            <person name="Sanchez-Perez R."/>
            <person name="Pavan S."/>
            <person name="Mazzeo R."/>
            <person name="Moldovan C."/>
            <person name="Aiese Cigliano R."/>
            <person name="Del Cueto J."/>
            <person name="Ricciardi F."/>
            <person name="Lotti C."/>
            <person name="Ricciardi L."/>
            <person name="Dicenta F."/>
            <person name="Lopez-Marques R.L."/>
            <person name="Lindberg Moller B."/>
        </authorList>
    </citation>
    <scope>NUCLEOTIDE SEQUENCE</scope>
</reference>
<gene>
    <name evidence="1" type="ORF">Prudu_022487</name>
</gene>
<name>A0A4Y1RZS5_PRUDU</name>
<organism evidence="1">
    <name type="scientific">Prunus dulcis</name>
    <name type="common">Almond</name>
    <name type="synonym">Amygdalus dulcis</name>
    <dbReference type="NCBI Taxonomy" id="3755"/>
    <lineage>
        <taxon>Eukaryota</taxon>
        <taxon>Viridiplantae</taxon>
        <taxon>Streptophyta</taxon>
        <taxon>Embryophyta</taxon>
        <taxon>Tracheophyta</taxon>
        <taxon>Spermatophyta</taxon>
        <taxon>Magnoliopsida</taxon>
        <taxon>eudicotyledons</taxon>
        <taxon>Gunneridae</taxon>
        <taxon>Pentapetalae</taxon>
        <taxon>rosids</taxon>
        <taxon>fabids</taxon>
        <taxon>Rosales</taxon>
        <taxon>Rosaceae</taxon>
        <taxon>Amygdaloideae</taxon>
        <taxon>Amygdaleae</taxon>
        <taxon>Prunus</taxon>
    </lineage>
</organism>
<dbReference type="EMBL" id="AP019304">
    <property type="protein sequence ID" value="BBH09861.1"/>
    <property type="molecule type" value="Genomic_DNA"/>
</dbReference>